<evidence type="ECO:0000313" key="5">
    <source>
        <dbReference type="EMBL" id="TFK28895.1"/>
    </source>
</evidence>
<feature type="chain" id="PRO_5022757953" description="Yeast cell wall synthesis Kre9/Knh1-like N-terminal domain-containing protein" evidence="3">
    <location>
        <begin position="17"/>
        <end position="207"/>
    </location>
</feature>
<keyword evidence="1 3" id="KW-0732">Signal</keyword>
<evidence type="ECO:0000256" key="2">
    <source>
        <dbReference type="SAM" id="MobiDB-lite"/>
    </source>
</evidence>
<dbReference type="AlphaFoldDB" id="A0A5C3L877"/>
<dbReference type="InterPro" id="IPR052479">
    <property type="entry name" value="GPI-anchor_Adhesion_Reg"/>
</dbReference>
<dbReference type="STRING" id="230819.A0A5C3L877"/>
<dbReference type="OrthoDB" id="5316007at2759"/>
<evidence type="ECO:0000313" key="6">
    <source>
        <dbReference type="Proteomes" id="UP000307440"/>
    </source>
</evidence>
<dbReference type="PANTHER" id="PTHR35185">
    <property type="entry name" value="SERINE/THREONINE-RICH PROTEIN ADG2-RELATED"/>
    <property type="match status" value="1"/>
</dbReference>
<name>A0A5C3L877_COPMA</name>
<gene>
    <name evidence="5" type="ORF">FA15DRAFT_488165</name>
</gene>
<protein>
    <recommendedName>
        <fullName evidence="4">Yeast cell wall synthesis Kre9/Knh1-like N-terminal domain-containing protein</fullName>
    </recommendedName>
</protein>
<sequence length="207" mass="21656">MYPLAVLALLASSAAGFLVAHPNQRQGWSNNGAQVVTWERVSTDPEIFAILLTNVNRDLLPIDIVLARSVDATGDSSLSIDPPTGGWPTPGGSYRINLVRSDRELNTIYAQSNEFNITAANDHEAESTTARSSHSDSLGVHAATRSAARNSGSSTVGVAGAPTPQAGADDAFDVDPNMSSPFSGSTGHKAFMPSLIGIALMLAYALF</sequence>
<keyword evidence="6" id="KW-1185">Reference proteome</keyword>
<reference evidence="5 6" key="1">
    <citation type="journal article" date="2019" name="Nat. Ecol. Evol.">
        <title>Megaphylogeny resolves global patterns of mushroom evolution.</title>
        <authorList>
            <person name="Varga T."/>
            <person name="Krizsan K."/>
            <person name="Foldi C."/>
            <person name="Dima B."/>
            <person name="Sanchez-Garcia M."/>
            <person name="Sanchez-Ramirez S."/>
            <person name="Szollosi G.J."/>
            <person name="Szarkandi J.G."/>
            <person name="Papp V."/>
            <person name="Albert L."/>
            <person name="Andreopoulos W."/>
            <person name="Angelini C."/>
            <person name="Antonin V."/>
            <person name="Barry K.W."/>
            <person name="Bougher N.L."/>
            <person name="Buchanan P."/>
            <person name="Buyck B."/>
            <person name="Bense V."/>
            <person name="Catcheside P."/>
            <person name="Chovatia M."/>
            <person name="Cooper J."/>
            <person name="Damon W."/>
            <person name="Desjardin D."/>
            <person name="Finy P."/>
            <person name="Geml J."/>
            <person name="Haridas S."/>
            <person name="Hughes K."/>
            <person name="Justo A."/>
            <person name="Karasinski D."/>
            <person name="Kautmanova I."/>
            <person name="Kiss B."/>
            <person name="Kocsube S."/>
            <person name="Kotiranta H."/>
            <person name="LaButti K.M."/>
            <person name="Lechner B.E."/>
            <person name="Liimatainen K."/>
            <person name="Lipzen A."/>
            <person name="Lukacs Z."/>
            <person name="Mihaltcheva S."/>
            <person name="Morgado L.N."/>
            <person name="Niskanen T."/>
            <person name="Noordeloos M.E."/>
            <person name="Ohm R.A."/>
            <person name="Ortiz-Santana B."/>
            <person name="Ovrebo C."/>
            <person name="Racz N."/>
            <person name="Riley R."/>
            <person name="Savchenko A."/>
            <person name="Shiryaev A."/>
            <person name="Soop K."/>
            <person name="Spirin V."/>
            <person name="Szebenyi C."/>
            <person name="Tomsovsky M."/>
            <person name="Tulloss R.E."/>
            <person name="Uehling J."/>
            <person name="Grigoriev I.V."/>
            <person name="Vagvolgyi C."/>
            <person name="Papp T."/>
            <person name="Martin F.M."/>
            <person name="Miettinen O."/>
            <person name="Hibbett D.S."/>
            <person name="Nagy L.G."/>
        </authorList>
    </citation>
    <scope>NUCLEOTIDE SEQUENCE [LARGE SCALE GENOMIC DNA]</scope>
    <source>
        <strain evidence="5 6">CBS 121175</strain>
    </source>
</reference>
<dbReference type="EMBL" id="ML210153">
    <property type="protein sequence ID" value="TFK28895.1"/>
    <property type="molecule type" value="Genomic_DNA"/>
</dbReference>
<feature type="compositionally biased region" description="Polar residues" evidence="2">
    <location>
        <begin position="147"/>
        <end position="156"/>
    </location>
</feature>
<feature type="signal peptide" evidence="3">
    <location>
        <begin position="1"/>
        <end position="16"/>
    </location>
</feature>
<feature type="region of interest" description="Disordered" evidence="2">
    <location>
        <begin position="123"/>
        <end position="167"/>
    </location>
</feature>
<evidence type="ECO:0000256" key="3">
    <source>
        <dbReference type="SAM" id="SignalP"/>
    </source>
</evidence>
<organism evidence="5 6">
    <name type="scientific">Coprinopsis marcescibilis</name>
    <name type="common">Agaric fungus</name>
    <name type="synonym">Psathyrella marcescibilis</name>
    <dbReference type="NCBI Taxonomy" id="230819"/>
    <lineage>
        <taxon>Eukaryota</taxon>
        <taxon>Fungi</taxon>
        <taxon>Dikarya</taxon>
        <taxon>Basidiomycota</taxon>
        <taxon>Agaricomycotina</taxon>
        <taxon>Agaricomycetes</taxon>
        <taxon>Agaricomycetidae</taxon>
        <taxon>Agaricales</taxon>
        <taxon>Agaricineae</taxon>
        <taxon>Psathyrellaceae</taxon>
        <taxon>Coprinopsis</taxon>
    </lineage>
</organism>
<accession>A0A5C3L877</accession>
<evidence type="ECO:0000259" key="4">
    <source>
        <dbReference type="Pfam" id="PF10342"/>
    </source>
</evidence>
<feature type="compositionally biased region" description="Polar residues" evidence="2">
    <location>
        <begin position="127"/>
        <end position="136"/>
    </location>
</feature>
<evidence type="ECO:0000256" key="1">
    <source>
        <dbReference type="ARBA" id="ARBA00022729"/>
    </source>
</evidence>
<dbReference type="Pfam" id="PF10342">
    <property type="entry name" value="Kre9_KNH"/>
    <property type="match status" value="1"/>
</dbReference>
<dbReference type="InterPro" id="IPR018466">
    <property type="entry name" value="Kre9/Knh1-like_N"/>
</dbReference>
<proteinExistence type="predicted"/>
<dbReference type="Proteomes" id="UP000307440">
    <property type="component" value="Unassembled WGS sequence"/>
</dbReference>
<dbReference type="PANTHER" id="PTHR35185:SF1">
    <property type="entry name" value="UPF0619 GPI-ANCHORED MEMBRANE PROTEIN C1322.10"/>
    <property type="match status" value="1"/>
</dbReference>
<feature type="domain" description="Yeast cell wall synthesis Kre9/Knh1-like N-terminal" evidence="4">
    <location>
        <begin position="22"/>
        <end position="117"/>
    </location>
</feature>